<dbReference type="Proteomes" id="UP000070444">
    <property type="component" value="Unassembled WGS sequence"/>
</dbReference>
<evidence type="ECO:0000256" key="4">
    <source>
        <dbReference type="ARBA" id="ARBA00022670"/>
    </source>
</evidence>
<dbReference type="PROSITE" id="PS52035">
    <property type="entry name" value="PEPTIDASE_M14"/>
    <property type="match status" value="1"/>
</dbReference>
<reference evidence="13 14" key="1">
    <citation type="journal article" date="2015" name="Genome Biol. Evol.">
        <title>Phylogenomic analyses indicate that early fungi evolved digesting cell walls of algal ancestors of land plants.</title>
        <authorList>
            <person name="Chang Y."/>
            <person name="Wang S."/>
            <person name="Sekimoto S."/>
            <person name="Aerts A.L."/>
            <person name="Choi C."/>
            <person name="Clum A."/>
            <person name="LaButti K.M."/>
            <person name="Lindquist E.A."/>
            <person name="Yee Ngan C."/>
            <person name="Ohm R.A."/>
            <person name="Salamov A.A."/>
            <person name="Grigoriev I.V."/>
            <person name="Spatafora J.W."/>
            <person name="Berbee M.L."/>
        </authorList>
    </citation>
    <scope>NUCLEOTIDE SEQUENCE [LARGE SCALE GENOMIC DNA]</scope>
    <source>
        <strain evidence="13 14">NRRL 28638</strain>
    </source>
</reference>
<keyword evidence="9" id="KW-0482">Metalloprotease</keyword>
<gene>
    <name evidence="13" type="ORF">CONCODRAFT_40224</name>
</gene>
<dbReference type="PANTHER" id="PTHR11705:SF143">
    <property type="entry name" value="SLL0236 PROTEIN"/>
    <property type="match status" value="1"/>
</dbReference>
<feature type="active site" description="Proton donor/acceptor" evidence="10">
    <location>
        <position position="368"/>
    </location>
</feature>
<keyword evidence="4" id="KW-0645">Protease</keyword>
<dbReference type="FunFam" id="3.40.630.10:FF:000084">
    <property type="entry name" value="Carboxypeptidase B2"/>
    <property type="match status" value="1"/>
</dbReference>
<keyword evidence="8" id="KW-0862">Zinc</keyword>
<evidence type="ECO:0000256" key="10">
    <source>
        <dbReference type="PROSITE-ProRule" id="PRU01379"/>
    </source>
</evidence>
<feature type="signal peptide" evidence="11">
    <location>
        <begin position="1"/>
        <end position="16"/>
    </location>
</feature>
<keyword evidence="6 11" id="KW-0732">Signal</keyword>
<comment type="similarity">
    <text evidence="2 10">Belongs to the peptidase M14 family.</text>
</comment>
<keyword evidence="14" id="KW-1185">Reference proteome</keyword>
<keyword evidence="5" id="KW-0479">Metal-binding</keyword>
<evidence type="ECO:0000256" key="8">
    <source>
        <dbReference type="ARBA" id="ARBA00022833"/>
    </source>
</evidence>
<sequence>MLLNTSFLLIIGINCSFDYSGQYILKCSVSSKAEVNQLRKFDIVGHKKGKSIIRVKNLDEKLEAERVAPCEVISDDISKLLNIQSAPKVRRQAGFNHNETLTDEKFFSAYQRYEVIRSQYKQWALKYPHLTNYVGNIGKTHENRTIFAMDVTNRNNSGPKRDIIYIGGQHAREWISPAAVAYITHKLITDFETNPLIKQHMNQYIFRIIPVANPDGYEYSHNKDRFWRKNRRPNSLLDFGVDLNRNWNDHWSLYGSSNNTWEDVYNGPSPNSEPEVQSIINYIMKFPKRYGVIDWHSFGQLILRNWGWTTTDSKNEPQLIEASQKMVDAFKEHGYTYRHQKSSGLYQASGSADDWMTSVAGMFALTVELCPSEEQHDTIMGFSLPATDLVKCASSAYDASKVFVQYLSDNPNIPPNEILQKNITKY</sequence>
<dbReference type="GO" id="GO:0008270">
    <property type="term" value="F:zinc ion binding"/>
    <property type="evidence" value="ECO:0007669"/>
    <property type="project" value="InterPro"/>
</dbReference>
<evidence type="ECO:0000256" key="2">
    <source>
        <dbReference type="ARBA" id="ARBA00005988"/>
    </source>
</evidence>
<dbReference type="SMART" id="SM00631">
    <property type="entry name" value="Zn_pept"/>
    <property type="match status" value="1"/>
</dbReference>
<protein>
    <recommendedName>
        <fullName evidence="12">Peptidase M14 domain-containing protein</fullName>
    </recommendedName>
</protein>
<dbReference type="AlphaFoldDB" id="A0A137P452"/>
<dbReference type="PANTHER" id="PTHR11705">
    <property type="entry name" value="PROTEASE FAMILY M14 CARBOXYPEPTIDASE A,B"/>
    <property type="match status" value="1"/>
</dbReference>
<evidence type="ECO:0000256" key="3">
    <source>
        <dbReference type="ARBA" id="ARBA00022645"/>
    </source>
</evidence>
<evidence type="ECO:0000313" key="14">
    <source>
        <dbReference type="Proteomes" id="UP000070444"/>
    </source>
</evidence>
<dbReference type="SUPFAM" id="SSF53187">
    <property type="entry name" value="Zn-dependent exopeptidases"/>
    <property type="match status" value="1"/>
</dbReference>
<proteinExistence type="inferred from homology"/>
<dbReference type="PRINTS" id="PR00765">
    <property type="entry name" value="CRBOXYPTASEA"/>
</dbReference>
<dbReference type="GO" id="GO:0004181">
    <property type="term" value="F:metallocarboxypeptidase activity"/>
    <property type="evidence" value="ECO:0007669"/>
    <property type="project" value="InterPro"/>
</dbReference>
<dbReference type="Pfam" id="PF00246">
    <property type="entry name" value="Peptidase_M14"/>
    <property type="match status" value="1"/>
</dbReference>
<keyword evidence="7" id="KW-0378">Hydrolase</keyword>
<evidence type="ECO:0000256" key="7">
    <source>
        <dbReference type="ARBA" id="ARBA00022801"/>
    </source>
</evidence>
<name>A0A137P452_CONC2</name>
<dbReference type="GO" id="GO:0005615">
    <property type="term" value="C:extracellular space"/>
    <property type="evidence" value="ECO:0007669"/>
    <property type="project" value="TreeGrafter"/>
</dbReference>
<dbReference type="GO" id="GO:0006508">
    <property type="term" value="P:proteolysis"/>
    <property type="evidence" value="ECO:0007669"/>
    <property type="project" value="UniProtKB-KW"/>
</dbReference>
<evidence type="ECO:0000259" key="12">
    <source>
        <dbReference type="PROSITE" id="PS52035"/>
    </source>
</evidence>
<evidence type="ECO:0000256" key="11">
    <source>
        <dbReference type="SAM" id="SignalP"/>
    </source>
</evidence>
<evidence type="ECO:0000256" key="5">
    <source>
        <dbReference type="ARBA" id="ARBA00022723"/>
    </source>
</evidence>
<dbReference type="Gene3D" id="3.40.630.10">
    <property type="entry name" value="Zn peptidases"/>
    <property type="match status" value="1"/>
</dbReference>
<evidence type="ECO:0000313" key="13">
    <source>
        <dbReference type="EMBL" id="KXN69773.1"/>
    </source>
</evidence>
<feature type="domain" description="Peptidase M14" evidence="12">
    <location>
        <begin position="109"/>
        <end position="407"/>
    </location>
</feature>
<accession>A0A137P452</accession>
<feature type="chain" id="PRO_5007294494" description="Peptidase M14 domain-containing protein" evidence="11">
    <location>
        <begin position="17"/>
        <end position="426"/>
    </location>
</feature>
<organism evidence="13 14">
    <name type="scientific">Conidiobolus coronatus (strain ATCC 28846 / CBS 209.66 / NRRL 28638)</name>
    <name type="common">Delacroixia coronata</name>
    <dbReference type="NCBI Taxonomy" id="796925"/>
    <lineage>
        <taxon>Eukaryota</taxon>
        <taxon>Fungi</taxon>
        <taxon>Fungi incertae sedis</taxon>
        <taxon>Zoopagomycota</taxon>
        <taxon>Entomophthoromycotina</taxon>
        <taxon>Entomophthoromycetes</taxon>
        <taxon>Entomophthorales</taxon>
        <taxon>Ancylistaceae</taxon>
        <taxon>Conidiobolus</taxon>
    </lineage>
</organism>
<comment type="cofactor">
    <cofactor evidence="1">
        <name>Zn(2+)</name>
        <dbReference type="ChEBI" id="CHEBI:29105"/>
    </cofactor>
</comment>
<keyword evidence="3" id="KW-0121">Carboxypeptidase</keyword>
<evidence type="ECO:0000256" key="1">
    <source>
        <dbReference type="ARBA" id="ARBA00001947"/>
    </source>
</evidence>
<dbReference type="EMBL" id="KQ964524">
    <property type="protein sequence ID" value="KXN69773.1"/>
    <property type="molecule type" value="Genomic_DNA"/>
</dbReference>
<evidence type="ECO:0000256" key="9">
    <source>
        <dbReference type="ARBA" id="ARBA00023049"/>
    </source>
</evidence>
<evidence type="ECO:0000256" key="6">
    <source>
        <dbReference type="ARBA" id="ARBA00022729"/>
    </source>
</evidence>
<dbReference type="InterPro" id="IPR000834">
    <property type="entry name" value="Peptidase_M14"/>
</dbReference>
<dbReference type="OrthoDB" id="3626597at2759"/>